<dbReference type="AlphaFoldDB" id="A0A9X2H1R8"/>
<reference evidence="1" key="1">
    <citation type="submission" date="2022-06" db="EMBL/GenBank/DDBJ databases">
        <title>Sequencing the genomes of 1000 actinobacteria strains.</title>
        <authorList>
            <person name="Klenk H.-P."/>
        </authorList>
    </citation>
    <scope>NUCLEOTIDE SEQUENCE</scope>
    <source>
        <strain evidence="1">DSM 22016</strain>
    </source>
</reference>
<comment type="caution">
    <text evidence="1">The sequence shown here is derived from an EMBL/GenBank/DDBJ whole genome shotgun (WGS) entry which is preliminary data.</text>
</comment>
<dbReference type="EMBL" id="JAMZDY010000001">
    <property type="protein sequence ID" value="MCP2371571.1"/>
    <property type="molecule type" value="Genomic_DNA"/>
</dbReference>
<organism evidence="1 2">
    <name type="scientific">Agromyces terreus</name>
    <dbReference type="NCBI Taxonomy" id="424795"/>
    <lineage>
        <taxon>Bacteria</taxon>
        <taxon>Bacillati</taxon>
        <taxon>Actinomycetota</taxon>
        <taxon>Actinomycetes</taxon>
        <taxon>Micrococcales</taxon>
        <taxon>Microbacteriaceae</taxon>
        <taxon>Agromyces</taxon>
    </lineage>
</organism>
<accession>A0A9X2H1R8</accession>
<name>A0A9X2H1R8_9MICO</name>
<gene>
    <name evidence="1" type="ORF">BJ978_002247</name>
</gene>
<protein>
    <submittedName>
        <fullName evidence="1">Uncharacterized protein</fullName>
    </submittedName>
</protein>
<proteinExistence type="predicted"/>
<evidence type="ECO:0000313" key="1">
    <source>
        <dbReference type="EMBL" id="MCP2371571.1"/>
    </source>
</evidence>
<keyword evidence="2" id="KW-1185">Reference proteome</keyword>
<sequence length="219" mass="22879">MPPSPMRAAEHCRTLGGVATTAELLAAGETARSLRAAVVAGTLLRSREGVFVVADAPDGVAAASAHRGVLDCVSAARLHGLWTLDEGAAEPVHVRIPSSRNARVGDRRAVCVANDDGESGCRCVSHRHRMIEPAGRMSVGVVDALAAIRSCKGDEAFVAALESALRQRMLGPHDRERLRASLPANARRLVDFARADAERASNPWCGSVCAGSASACAAR</sequence>
<dbReference type="Proteomes" id="UP001139722">
    <property type="component" value="Unassembled WGS sequence"/>
</dbReference>
<evidence type="ECO:0000313" key="2">
    <source>
        <dbReference type="Proteomes" id="UP001139722"/>
    </source>
</evidence>
<dbReference type="RefSeq" id="WP_197738240.1">
    <property type="nucleotide sequence ID" value="NZ_BAAANU010000014.1"/>
</dbReference>